<dbReference type="Proteomes" id="UP000245119">
    <property type="component" value="Linkage Group LG10"/>
</dbReference>
<keyword evidence="4" id="KW-1133">Transmembrane helix</keyword>
<reference evidence="6 7" key="1">
    <citation type="submission" date="2018-04" db="EMBL/GenBank/DDBJ databases">
        <title>The genome of golden apple snail Pomacea canaliculata provides insight into stress tolerance and invasive adaptation.</title>
        <authorList>
            <person name="Liu C."/>
            <person name="Liu B."/>
            <person name="Ren Y."/>
            <person name="Zhang Y."/>
            <person name="Wang H."/>
            <person name="Li S."/>
            <person name="Jiang F."/>
            <person name="Yin L."/>
            <person name="Zhang G."/>
            <person name="Qian W."/>
            <person name="Fan W."/>
        </authorList>
    </citation>
    <scope>NUCLEOTIDE SEQUENCE [LARGE SCALE GENOMIC DNA]</scope>
    <source>
        <strain evidence="6">SZHN2017</strain>
        <tissue evidence="6">Muscle</tissue>
    </source>
</reference>
<keyword evidence="4" id="KW-0472">Membrane</keyword>
<dbReference type="InterPro" id="IPR045058">
    <property type="entry name" value="GIMA/IAN/Toc"/>
</dbReference>
<evidence type="ECO:0000256" key="1">
    <source>
        <dbReference type="ARBA" id="ARBA00008535"/>
    </source>
</evidence>
<keyword evidence="3" id="KW-0342">GTP-binding</keyword>
<name>A0A2T7NS78_POMCA</name>
<comment type="caution">
    <text evidence="6">The sequence shown here is derived from an EMBL/GenBank/DDBJ whole genome shotgun (WGS) entry which is preliminary data.</text>
</comment>
<organism evidence="6 7">
    <name type="scientific">Pomacea canaliculata</name>
    <name type="common">Golden apple snail</name>
    <dbReference type="NCBI Taxonomy" id="400727"/>
    <lineage>
        <taxon>Eukaryota</taxon>
        <taxon>Metazoa</taxon>
        <taxon>Spiralia</taxon>
        <taxon>Lophotrochozoa</taxon>
        <taxon>Mollusca</taxon>
        <taxon>Gastropoda</taxon>
        <taxon>Caenogastropoda</taxon>
        <taxon>Architaenioglossa</taxon>
        <taxon>Ampullarioidea</taxon>
        <taxon>Ampullariidae</taxon>
        <taxon>Pomacea</taxon>
    </lineage>
</organism>
<accession>A0A2T7NS78</accession>
<evidence type="ECO:0000313" key="6">
    <source>
        <dbReference type="EMBL" id="PVD24002.1"/>
    </source>
</evidence>
<dbReference type="OrthoDB" id="8954335at2759"/>
<dbReference type="InterPro" id="IPR006703">
    <property type="entry name" value="G_AIG1"/>
</dbReference>
<keyword evidence="7" id="KW-1185">Reference proteome</keyword>
<evidence type="ECO:0000256" key="4">
    <source>
        <dbReference type="SAM" id="Phobius"/>
    </source>
</evidence>
<dbReference type="EMBL" id="PZQS01000010">
    <property type="protein sequence ID" value="PVD24002.1"/>
    <property type="molecule type" value="Genomic_DNA"/>
</dbReference>
<dbReference type="Gene3D" id="3.40.50.300">
    <property type="entry name" value="P-loop containing nucleotide triphosphate hydrolases"/>
    <property type="match status" value="1"/>
</dbReference>
<keyword evidence="4" id="KW-0812">Transmembrane</keyword>
<comment type="similarity">
    <text evidence="1">Belongs to the TRAFAC class TrmE-Era-EngA-EngB-Septin-like GTPase superfamily. AIG1/Toc34/Toc159-like paraseptin GTPase family. IAN subfamily.</text>
</comment>
<evidence type="ECO:0000256" key="2">
    <source>
        <dbReference type="ARBA" id="ARBA00022741"/>
    </source>
</evidence>
<evidence type="ECO:0000313" key="7">
    <source>
        <dbReference type="Proteomes" id="UP000245119"/>
    </source>
</evidence>
<evidence type="ECO:0000256" key="3">
    <source>
        <dbReference type="ARBA" id="ARBA00023134"/>
    </source>
</evidence>
<evidence type="ECO:0000259" key="5">
    <source>
        <dbReference type="Pfam" id="PF04548"/>
    </source>
</evidence>
<dbReference type="PANTHER" id="PTHR10903">
    <property type="entry name" value="GTPASE, IMAP FAMILY MEMBER-RELATED"/>
    <property type="match status" value="1"/>
</dbReference>
<feature type="transmembrane region" description="Helical" evidence="4">
    <location>
        <begin position="129"/>
        <end position="150"/>
    </location>
</feature>
<protein>
    <recommendedName>
        <fullName evidence="5">AIG1-type G domain-containing protein</fullName>
    </recommendedName>
</protein>
<feature type="domain" description="AIG1-type G" evidence="5">
    <location>
        <begin position="2"/>
        <end position="94"/>
    </location>
</feature>
<dbReference type="PANTHER" id="PTHR10903:SF184">
    <property type="entry name" value="GTP-BINDING PROTEIN A"/>
    <property type="match status" value="1"/>
</dbReference>
<dbReference type="Pfam" id="PF04548">
    <property type="entry name" value="AIG1"/>
    <property type="match status" value="1"/>
</dbReference>
<sequence length="156" mass="17335">MIVFTGGDEVADDINGMQGYLKEQVRTASEDLKEVLYDANNRYCMVSNKGTFETRRQHAKVVLSMIQDVTRRNSGEYFTNEMFDHINVSNQRAQHPSNIAAVKETRQAIVEGKEEPGFFNTLKNTAKKYILPVLSTVLGVGVSVAVGAVAKRCSVM</sequence>
<dbReference type="InterPro" id="IPR027417">
    <property type="entry name" value="P-loop_NTPase"/>
</dbReference>
<dbReference type="AlphaFoldDB" id="A0A2T7NS78"/>
<dbReference type="GO" id="GO:0005525">
    <property type="term" value="F:GTP binding"/>
    <property type="evidence" value="ECO:0007669"/>
    <property type="project" value="UniProtKB-KW"/>
</dbReference>
<gene>
    <name evidence="6" type="ORF">C0Q70_17279</name>
</gene>
<proteinExistence type="inferred from homology"/>
<keyword evidence="2" id="KW-0547">Nucleotide-binding</keyword>